<sequence>MDDSPRRPSPDLPALLAAIKRRNKDAMARDAAPKAANRRTLARVLGQMLAQGQDDEGKVSLKEVLGGKPF</sequence>
<proteinExistence type="predicted"/>
<name>T2GDB1_MEGG1</name>
<dbReference type="PATRIC" id="fig|1121448.10.peg.2296"/>
<protein>
    <submittedName>
        <fullName evidence="1">Uncharacterized protein</fullName>
    </submittedName>
</protein>
<dbReference type="Proteomes" id="UP000016587">
    <property type="component" value="Chromosome"/>
</dbReference>
<keyword evidence="2" id="KW-1185">Reference proteome</keyword>
<dbReference type="AlphaFoldDB" id="T2GDB1"/>
<dbReference type="RefSeq" id="WP_021761056.1">
    <property type="nucleotide sequence ID" value="NC_022444.1"/>
</dbReference>
<dbReference type="KEGG" id="dgg:DGI_2343"/>
<evidence type="ECO:0000313" key="2">
    <source>
        <dbReference type="Proteomes" id="UP000016587"/>
    </source>
</evidence>
<gene>
    <name evidence="1" type="ORF">DGI_2343</name>
</gene>
<dbReference type="EMBL" id="CP006585">
    <property type="protein sequence ID" value="AGW14096.1"/>
    <property type="molecule type" value="Genomic_DNA"/>
</dbReference>
<organism evidence="1 2">
    <name type="scientific">Megalodesulfovibrio gigas (strain ATCC 19364 / DSM 1382 / NCIMB 9332 / VKM B-1759)</name>
    <name type="common">Desulfovibrio gigas</name>
    <dbReference type="NCBI Taxonomy" id="1121448"/>
    <lineage>
        <taxon>Bacteria</taxon>
        <taxon>Pseudomonadati</taxon>
        <taxon>Thermodesulfobacteriota</taxon>
        <taxon>Desulfovibrionia</taxon>
        <taxon>Desulfovibrionales</taxon>
        <taxon>Desulfovibrionaceae</taxon>
        <taxon>Megalodesulfovibrio</taxon>
    </lineage>
</organism>
<accession>T2GDB1</accession>
<reference evidence="1 2" key="1">
    <citation type="journal article" date="2013" name="J. Bacteriol.">
        <title>Roles of HynAB and Ech, the only two hydrogenases found in the model sulfate reducer Desulfovibrio gigas.</title>
        <authorList>
            <person name="Morais-Silva F.O."/>
            <person name="Santos C.I."/>
            <person name="Rodrigues R."/>
            <person name="Pereira I.A."/>
            <person name="Rodrigues-Pousada C."/>
        </authorList>
    </citation>
    <scope>NUCLEOTIDE SEQUENCE [LARGE SCALE GENOMIC DNA]</scope>
    <source>
        <strain evidence="2">ATCC 19364 / DSM 1382 / NCIMB 9332 / VKM B-1759</strain>
    </source>
</reference>
<reference evidence="2" key="2">
    <citation type="submission" date="2013-07" db="EMBL/GenBank/DDBJ databases">
        <authorList>
            <person name="Morais-Silva F.O."/>
            <person name="Rezende A.M."/>
            <person name="Pimentel C."/>
            <person name="Resende D.M."/>
            <person name="Santos C.I."/>
            <person name="Clemente C."/>
            <person name="de Oliveira L.M."/>
            <person name="da Silva S.M."/>
            <person name="Costa D.A."/>
            <person name="Varela-Raposo A."/>
            <person name="Horacio E.C.A."/>
            <person name="Matos M."/>
            <person name="Flores O."/>
            <person name="Ruiz J.C."/>
            <person name="Rodrigues-Pousada C."/>
        </authorList>
    </citation>
    <scope>NUCLEOTIDE SEQUENCE [LARGE SCALE GENOMIC DNA]</scope>
    <source>
        <strain evidence="2">ATCC 19364 / DSM 1382 / NCIMB 9332 / VKM B-1759</strain>
    </source>
</reference>
<evidence type="ECO:0000313" key="1">
    <source>
        <dbReference type="EMBL" id="AGW14096.1"/>
    </source>
</evidence>
<dbReference type="HOGENOM" id="CLU_2751192_0_0_7"/>